<gene>
    <name evidence="2" type="ORF">CWI38_0621p0010</name>
</gene>
<evidence type="ECO:0000256" key="1">
    <source>
        <dbReference type="SAM" id="MobiDB-lite"/>
    </source>
</evidence>
<feature type="region of interest" description="Disordered" evidence="1">
    <location>
        <begin position="111"/>
        <end position="159"/>
    </location>
</feature>
<evidence type="ECO:0000313" key="3">
    <source>
        <dbReference type="Proteomes" id="UP000292282"/>
    </source>
</evidence>
<name>A0A4Q9LVS1_9MICR</name>
<feature type="non-terminal residue" evidence="2">
    <location>
        <position position="1"/>
    </location>
</feature>
<dbReference type="Proteomes" id="UP000292282">
    <property type="component" value="Unassembled WGS sequence"/>
</dbReference>
<dbReference type="VEuPathDB" id="MicrosporidiaDB:CWI38_0621p0010"/>
<proteinExistence type="predicted"/>
<evidence type="ECO:0000313" key="2">
    <source>
        <dbReference type="EMBL" id="TBU12808.1"/>
    </source>
</evidence>
<keyword evidence="3" id="KW-1185">Reference proteome</keyword>
<organism evidence="2 3">
    <name type="scientific">Hamiltosporidium tvaerminnensis</name>
    <dbReference type="NCBI Taxonomy" id="1176355"/>
    <lineage>
        <taxon>Eukaryota</taxon>
        <taxon>Fungi</taxon>
        <taxon>Fungi incertae sedis</taxon>
        <taxon>Microsporidia</taxon>
        <taxon>Dubosqiidae</taxon>
        <taxon>Hamiltosporidium</taxon>
    </lineage>
</organism>
<protein>
    <submittedName>
        <fullName evidence="2">Uncharacterized protein</fullName>
    </submittedName>
</protein>
<dbReference type="EMBL" id="PITK01000621">
    <property type="protein sequence ID" value="TBU12808.1"/>
    <property type="molecule type" value="Genomic_DNA"/>
</dbReference>
<dbReference type="AlphaFoldDB" id="A0A4Q9LVS1"/>
<sequence length="159" mass="18505">QEILDNEYAEIRVDTRIKTDVKIRNNRPDIFILDKKKNKITLIEVGITSQDSLKIYDLLPMIWVLFINGIVTKYHKLHLKRLEIPINTVETISFDRRRVLESGLNAEESWARASMEKREEDAPLISQGGTTLEEPTNNKNKESDLEEETKVVKEVEENI</sequence>
<feature type="compositionally biased region" description="Basic and acidic residues" evidence="1">
    <location>
        <begin position="139"/>
        <end position="159"/>
    </location>
</feature>
<dbReference type="OrthoDB" id="2192644at2759"/>
<comment type="caution">
    <text evidence="2">The sequence shown here is derived from an EMBL/GenBank/DDBJ whole genome shotgun (WGS) entry which is preliminary data.</text>
</comment>
<reference evidence="2 3" key="1">
    <citation type="submission" date="2017-12" db="EMBL/GenBank/DDBJ databases">
        <authorList>
            <person name="Pombert J.-F."/>
            <person name="Haag K.L."/>
            <person name="Ebert D."/>
        </authorList>
    </citation>
    <scope>NUCLEOTIDE SEQUENCE [LARGE SCALE GENOMIC DNA]</scope>
    <source>
        <strain evidence="2">IL-G-3</strain>
    </source>
</reference>
<accession>A0A4Q9LVS1</accession>
<feature type="compositionally biased region" description="Polar residues" evidence="1">
    <location>
        <begin position="127"/>
        <end position="138"/>
    </location>
</feature>